<evidence type="ECO:0000256" key="1">
    <source>
        <dbReference type="ARBA" id="ARBA00005046"/>
    </source>
</evidence>
<dbReference type="Pfam" id="PF02391">
    <property type="entry name" value="MoaE"/>
    <property type="match status" value="1"/>
</dbReference>
<proteinExistence type="predicted"/>
<dbReference type="InterPro" id="IPR003448">
    <property type="entry name" value="Mopterin_biosynth_MoaE"/>
</dbReference>
<dbReference type="EMBL" id="CP046884">
    <property type="protein sequence ID" value="QNQ91348.1"/>
    <property type="molecule type" value="Genomic_DNA"/>
</dbReference>
<organism evidence="4 5">
    <name type="scientific">Corynebacterium poyangense</name>
    <dbReference type="NCBI Taxonomy" id="2684405"/>
    <lineage>
        <taxon>Bacteria</taxon>
        <taxon>Bacillati</taxon>
        <taxon>Actinomycetota</taxon>
        <taxon>Actinomycetes</taxon>
        <taxon>Mycobacteriales</taxon>
        <taxon>Corynebacteriaceae</taxon>
        <taxon>Corynebacterium</taxon>
    </lineage>
</organism>
<dbReference type="GO" id="GO:0006777">
    <property type="term" value="P:Mo-molybdopterin cofactor biosynthetic process"/>
    <property type="evidence" value="ECO:0007669"/>
    <property type="project" value="UniProtKB-KW"/>
</dbReference>
<keyword evidence="2" id="KW-0501">Molybdenum cofactor biosynthesis</keyword>
<dbReference type="Gene3D" id="3.90.1170.40">
    <property type="entry name" value="Molybdopterin biosynthesis MoaE subunit"/>
    <property type="match status" value="1"/>
</dbReference>
<protein>
    <submittedName>
        <fullName evidence="4">Molybdenum cofactor biosynthesis protein MoaB</fullName>
    </submittedName>
</protein>
<dbReference type="PANTHER" id="PTHR43764">
    <property type="entry name" value="MOLYBDENUM COFACTOR BIOSYNTHESIS"/>
    <property type="match status" value="1"/>
</dbReference>
<sequence>MRTGLVIVASTRAARGTYEDRSGPIAVEFLNELGYHTPPARVVEDSQISNVIDELFRNPRALPDVLLTSGGTGVTLDDLTVEVVSRHIQRPMPGIVQAFFLRGLENTPLAVASRAVAGISGRTFCMTLPGSTGGVRDGCEVLRPLLPHLTQLLNRGQDTTDTKAGTLVTSQISAQPLEQLIAQAKTQTTTPEAGAVVCFEGVVRNHDGGHAVKALSYSAHPSADRELARVVSEVLHHYPPVRAWVAHRTGDLRIGDLAFLVVVAAPHRTEAFAALAEICDRVKTEVPIWKEQLFVDGSTEWVGLQ</sequence>
<gene>
    <name evidence="4" type="ORF">GP475_00995</name>
</gene>
<dbReference type="CDD" id="cd00756">
    <property type="entry name" value="MoaE"/>
    <property type="match status" value="1"/>
</dbReference>
<evidence type="ECO:0000313" key="5">
    <source>
        <dbReference type="Proteomes" id="UP000516320"/>
    </source>
</evidence>
<dbReference type="InterPro" id="IPR001453">
    <property type="entry name" value="MoaB/Mog_dom"/>
</dbReference>
<dbReference type="SUPFAM" id="SSF53218">
    <property type="entry name" value="Molybdenum cofactor biosynthesis proteins"/>
    <property type="match status" value="1"/>
</dbReference>
<dbReference type="CDD" id="cd00886">
    <property type="entry name" value="MogA_MoaB"/>
    <property type="match status" value="1"/>
</dbReference>
<name>A0A7H0SS23_9CORY</name>
<comment type="pathway">
    <text evidence="1">Cofactor biosynthesis; molybdopterin biosynthesis.</text>
</comment>
<dbReference type="PANTHER" id="PTHR43764:SF1">
    <property type="entry name" value="MOLYBDOPTERIN MOLYBDOTRANSFERASE"/>
    <property type="match status" value="1"/>
</dbReference>
<dbReference type="Pfam" id="PF00994">
    <property type="entry name" value="MoCF_biosynth"/>
    <property type="match status" value="1"/>
</dbReference>
<evidence type="ECO:0000259" key="3">
    <source>
        <dbReference type="SMART" id="SM00852"/>
    </source>
</evidence>
<dbReference type="KEGG" id="cpoy:GP475_00995"/>
<feature type="domain" description="MoaB/Mog" evidence="3">
    <location>
        <begin position="5"/>
        <end position="149"/>
    </location>
</feature>
<reference evidence="4 5" key="1">
    <citation type="submission" date="2019-12" db="EMBL/GenBank/DDBJ databases">
        <title>Corynebacterium sp. nov., isolated from feces of the Anser Albifrons in China.</title>
        <authorList>
            <person name="Liu Q."/>
        </authorList>
    </citation>
    <scope>NUCLEOTIDE SEQUENCE [LARGE SCALE GENOMIC DNA]</scope>
    <source>
        <strain evidence="4 5">4H37-19</strain>
    </source>
</reference>
<dbReference type="AlphaFoldDB" id="A0A7H0SS23"/>
<dbReference type="InterPro" id="IPR051920">
    <property type="entry name" value="MPT_Adenylyltrnsfr/MoaC-Rel"/>
</dbReference>
<dbReference type="SUPFAM" id="SSF54690">
    <property type="entry name" value="Molybdopterin synthase subunit MoaE"/>
    <property type="match status" value="1"/>
</dbReference>
<keyword evidence="5" id="KW-1185">Reference proteome</keyword>
<dbReference type="Gene3D" id="3.40.980.10">
    <property type="entry name" value="MoaB/Mog-like domain"/>
    <property type="match status" value="1"/>
</dbReference>
<dbReference type="InterPro" id="IPR036425">
    <property type="entry name" value="MoaB/Mog-like_dom_sf"/>
</dbReference>
<dbReference type="Proteomes" id="UP000516320">
    <property type="component" value="Chromosome"/>
</dbReference>
<evidence type="ECO:0000256" key="2">
    <source>
        <dbReference type="ARBA" id="ARBA00023150"/>
    </source>
</evidence>
<dbReference type="SMART" id="SM00852">
    <property type="entry name" value="MoCF_biosynth"/>
    <property type="match status" value="1"/>
</dbReference>
<evidence type="ECO:0000313" key="4">
    <source>
        <dbReference type="EMBL" id="QNQ91348.1"/>
    </source>
</evidence>
<dbReference type="InterPro" id="IPR036563">
    <property type="entry name" value="MoaE_sf"/>
</dbReference>
<accession>A0A7H0SS23</accession>